<evidence type="ECO:0000313" key="6">
    <source>
        <dbReference type="Proteomes" id="UP000284644"/>
    </source>
</evidence>
<dbReference type="SUPFAM" id="SSF47413">
    <property type="entry name" value="lambda repressor-like DNA-binding domains"/>
    <property type="match status" value="1"/>
</dbReference>
<dbReference type="GO" id="GO:0003677">
    <property type="term" value="F:DNA binding"/>
    <property type="evidence" value="ECO:0007669"/>
    <property type="project" value="UniProtKB-KW"/>
</dbReference>
<evidence type="ECO:0000256" key="3">
    <source>
        <dbReference type="ARBA" id="ARBA00023163"/>
    </source>
</evidence>
<reference evidence="5 6" key="1">
    <citation type="submission" date="2018-08" db="EMBL/GenBank/DDBJ databases">
        <title>A genome reference for cultivated species of the human gut microbiota.</title>
        <authorList>
            <person name="Zou Y."/>
            <person name="Xue W."/>
            <person name="Luo G."/>
        </authorList>
    </citation>
    <scope>NUCLEOTIDE SEQUENCE [LARGE SCALE GENOMIC DNA]</scope>
    <source>
        <strain evidence="5 6">AM29-25AC</strain>
    </source>
</reference>
<dbReference type="RefSeq" id="WP_118045479.1">
    <property type="nucleotide sequence ID" value="NZ_QRPQ01000017.1"/>
</dbReference>
<dbReference type="SMART" id="SM00530">
    <property type="entry name" value="HTH_XRE"/>
    <property type="match status" value="1"/>
</dbReference>
<accession>A0A414I7F7</accession>
<dbReference type="Pfam" id="PF12844">
    <property type="entry name" value="HTH_19"/>
    <property type="match status" value="1"/>
</dbReference>
<dbReference type="AlphaFoldDB" id="A0A414I7F7"/>
<feature type="domain" description="HTH cro/C1-type" evidence="4">
    <location>
        <begin position="11"/>
        <end position="65"/>
    </location>
</feature>
<gene>
    <name evidence="5" type="ORF">DW767_11095</name>
</gene>
<dbReference type="PANTHER" id="PTHR40661">
    <property type="match status" value="1"/>
</dbReference>
<dbReference type="CDD" id="cd00093">
    <property type="entry name" value="HTH_XRE"/>
    <property type="match status" value="1"/>
</dbReference>
<keyword evidence="2" id="KW-0238">DNA-binding</keyword>
<proteinExistence type="predicted"/>
<keyword evidence="3" id="KW-0804">Transcription</keyword>
<organism evidence="5 6">
    <name type="scientific">Blautia obeum</name>
    <dbReference type="NCBI Taxonomy" id="40520"/>
    <lineage>
        <taxon>Bacteria</taxon>
        <taxon>Bacillati</taxon>
        <taxon>Bacillota</taxon>
        <taxon>Clostridia</taxon>
        <taxon>Lachnospirales</taxon>
        <taxon>Lachnospiraceae</taxon>
        <taxon>Blautia</taxon>
    </lineage>
</organism>
<dbReference type="PROSITE" id="PS50943">
    <property type="entry name" value="HTH_CROC1"/>
    <property type="match status" value="1"/>
</dbReference>
<dbReference type="Proteomes" id="UP000284644">
    <property type="component" value="Unassembled WGS sequence"/>
</dbReference>
<dbReference type="Gene3D" id="1.10.260.40">
    <property type="entry name" value="lambda repressor-like DNA-binding domains"/>
    <property type="match status" value="1"/>
</dbReference>
<protein>
    <submittedName>
        <fullName evidence="5">XRE family transcriptional regulator</fullName>
    </submittedName>
</protein>
<keyword evidence="1" id="KW-0805">Transcription regulation</keyword>
<sequence>MLNAIEIGNRIKEKQKEKNFKQKDIIEKTGISKAAISNYISGTRVPDTESALKLSLVLETSIEWLLTGKTTNENFSEDEKEIIHCYKQATPAIQEAVRKLLDVPEKNEKSSDLKIG</sequence>
<evidence type="ECO:0000256" key="2">
    <source>
        <dbReference type="ARBA" id="ARBA00023125"/>
    </source>
</evidence>
<evidence type="ECO:0000313" key="5">
    <source>
        <dbReference type="EMBL" id="RHE11913.1"/>
    </source>
</evidence>
<comment type="caution">
    <text evidence="5">The sequence shown here is derived from an EMBL/GenBank/DDBJ whole genome shotgun (WGS) entry which is preliminary data.</text>
</comment>
<dbReference type="InterPro" id="IPR001387">
    <property type="entry name" value="Cro/C1-type_HTH"/>
</dbReference>
<dbReference type="InterPro" id="IPR010982">
    <property type="entry name" value="Lambda_DNA-bd_dom_sf"/>
</dbReference>
<evidence type="ECO:0000259" key="4">
    <source>
        <dbReference type="PROSITE" id="PS50943"/>
    </source>
</evidence>
<name>A0A414I7F7_9FIRM</name>
<dbReference type="EMBL" id="QSJW01000006">
    <property type="protein sequence ID" value="RHE11913.1"/>
    <property type="molecule type" value="Genomic_DNA"/>
</dbReference>
<evidence type="ECO:0000256" key="1">
    <source>
        <dbReference type="ARBA" id="ARBA00023015"/>
    </source>
</evidence>
<dbReference type="PANTHER" id="PTHR40661:SF3">
    <property type="entry name" value="FELS-1 PROPHAGE TRANSCRIPTIONAL REGULATOR"/>
    <property type="match status" value="1"/>
</dbReference>